<name>A0A6J5SRF4_9CAUD</name>
<feature type="region of interest" description="Disordered" evidence="1">
    <location>
        <begin position="70"/>
        <end position="90"/>
    </location>
</feature>
<dbReference type="EMBL" id="LR797468">
    <property type="protein sequence ID" value="CAB4218102.1"/>
    <property type="molecule type" value="Genomic_DNA"/>
</dbReference>
<feature type="region of interest" description="Disordered" evidence="1">
    <location>
        <begin position="1"/>
        <end position="22"/>
    </location>
</feature>
<organism evidence="2">
    <name type="scientific">uncultured Caudovirales phage</name>
    <dbReference type="NCBI Taxonomy" id="2100421"/>
    <lineage>
        <taxon>Viruses</taxon>
        <taxon>Duplodnaviria</taxon>
        <taxon>Heunggongvirae</taxon>
        <taxon>Uroviricota</taxon>
        <taxon>Caudoviricetes</taxon>
        <taxon>Peduoviridae</taxon>
        <taxon>Maltschvirus</taxon>
        <taxon>Maltschvirus maltsch</taxon>
    </lineage>
</organism>
<proteinExistence type="predicted"/>
<accession>A0A6J5SRF4</accession>
<evidence type="ECO:0000313" key="2">
    <source>
        <dbReference type="EMBL" id="CAB4218102.1"/>
    </source>
</evidence>
<protein>
    <submittedName>
        <fullName evidence="2">Uncharacterized protein</fullName>
    </submittedName>
</protein>
<sequence length="90" mass="10294">MKEDGRKNNGGNKNAGRKPKADEVKLIERLTPLADLAFDALKYGLQNKDSAMIKLYFEYFYGKPKQQMDITSDGKRINLPSWINEDKPES</sequence>
<evidence type="ECO:0000256" key="1">
    <source>
        <dbReference type="SAM" id="MobiDB-lite"/>
    </source>
</evidence>
<gene>
    <name evidence="2" type="ORF">UFOVP1605_5</name>
</gene>
<reference evidence="2" key="1">
    <citation type="submission" date="2020-05" db="EMBL/GenBank/DDBJ databases">
        <authorList>
            <person name="Chiriac C."/>
            <person name="Salcher M."/>
            <person name="Ghai R."/>
            <person name="Kavagutti S V."/>
        </authorList>
    </citation>
    <scope>NUCLEOTIDE SEQUENCE</scope>
</reference>